<dbReference type="EMBL" id="JACAZE010000003">
    <property type="protein sequence ID" value="KAF7319613.1"/>
    <property type="molecule type" value="Genomic_DNA"/>
</dbReference>
<organism evidence="1 2">
    <name type="scientific">Mycena chlorophos</name>
    <name type="common">Agaric fungus</name>
    <name type="synonym">Agaricus chlorophos</name>
    <dbReference type="NCBI Taxonomy" id="658473"/>
    <lineage>
        <taxon>Eukaryota</taxon>
        <taxon>Fungi</taxon>
        <taxon>Dikarya</taxon>
        <taxon>Basidiomycota</taxon>
        <taxon>Agaricomycotina</taxon>
        <taxon>Agaricomycetes</taxon>
        <taxon>Agaricomycetidae</taxon>
        <taxon>Agaricales</taxon>
        <taxon>Marasmiineae</taxon>
        <taxon>Mycenaceae</taxon>
        <taxon>Mycena</taxon>
    </lineage>
</organism>
<evidence type="ECO:0000313" key="1">
    <source>
        <dbReference type="EMBL" id="KAF7319613.1"/>
    </source>
</evidence>
<dbReference type="Proteomes" id="UP000613580">
    <property type="component" value="Unassembled WGS sequence"/>
</dbReference>
<gene>
    <name evidence="1" type="ORF">HMN09_00301700</name>
</gene>
<keyword evidence="2" id="KW-1185">Reference proteome</keyword>
<proteinExistence type="predicted"/>
<dbReference type="OrthoDB" id="10009520at2759"/>
<comment type="caution">
    <text evidence="1">The sequence shown here is derived from an EMBL/GenBank/DDBJ whole genome shotgun (WGS) entry which is preliminary data.</text>
</comment>
<dbReference type="Gene3D" id="1.20.120.1750">
    <property type="match status" value="1"/>
</dbReference>
<accession>A0A8H6TKU5</accession>
<protein>
    <submittedName>
        <fullName evidence="1">RBR-type E3 ubiquitin transferase</fullName>
    </submittedName>
</protein>
<keyword evidence="1" id="KW-0808">Transferase</keyword>
<dbReference type="GO" id="GO:0016740">
    <property type="term" value="F:transferase activity"/>
    <property type="evidence" value="ECO:0007669"/>
    <property type="project" value="UniProtKB-KW"/>
</dbReference>
<name>A0A8H6TKU5_MYCCL</name>
<dbReference type="AlphaFoldDB" id="A0A8H6TKU5"/>
<sequence length="184" mass="20772">MAYYLAKGNEKELFEDNQHDLERPVEEPSELIESALDPKTIPALHQKVANKMVSQRDRARRYRGGFLDGAGRGIKITHGQQCIRMIFTKDLPTSLKHLFLQLQSICMPSQLTVCSCQVAHGPQCVRMIFTKDLPASSKHLFLQLQSICMPSKLPICCSKITHGQNCIKVICTKSVPVQFKHLIL</sequence>
<reference evidence="1" key="1">
    <citation type="submission" date="2020-05" db="EMBL/GenBank/DDBJ databases">
        <title>Mycena genomes resolve the evolution of fungal bioluminescence.</title>
        <authorList>
            <person name="Tsai I.J."/>
        </authorList>
    </citation>
    <scope>NUCLEOTIDE SEQUENCE</scope>
    <source>
        <strain evidence="1">110903Hualien_Pintung</strain>
    </source>
</reference>
<evidence type="ECO:0000313" key="2">
    <source>
        <dbReference type="Proteomes" id="UP000613580"/>
    </source>
</evidence>